<dbReference type="PANTHER" id="PTHR16305">
    <property type="entry name" value="TESTICULAR SOLUBLE ADENYLYL CYCLASE"/>
    <property type="match status" value="1"/>
</dbReference>
<gene>
    <name evidence="4" type="ORF">ACFSJ0_59490</name>
</gene>
<dbReference type="SMART" id="SM00421">
    <property type="entry name" value="HTH_LUXR"/>
    <property type="match status" value="1"/>
</dbReference>
<protein>
    <submittedName>
        <fullName evidence="4">LuxR C-terminal-related transcriptional regulator</fullName>
    </submittedName>
</protein>
<reference evidence="5" key="1">
    <citation type="journal article" date="2019" name="Int. J. Syst. Evol. Microbiol.">
        <title>The Global Catalogue of Microorganisms (GCM) 10K type strain sequencing project: providing services to taxonomists for standard genome sequencing and annotation.</title>
        <authorList>
            <consortium name="The Broad Institute Genomics Platform"/>
            <consortium name="The Broad Institute Genome Sequencing Center for Infectious Disease"/>
            <person name="Wu L."/>
            <person name="Ma J."/>
        </authorList>
    </citation>
    <scope>NUCLEOTIDE SEQUENCE [LARGE SCALE GENOMIC DNA]</scope>
    <source>
        <strain evidence="5">CGMCC 1.15399</strain>
    </source>
</reference>
<organism evidence="4 5">
    <name type="scientific">Nonomuraea guangzhouensis</name>
    <dbReference type="NCBI Taxonomy" id="1291555"/>
    <lineage>
        <taxon>Bacteria</taxon>
        <taxon>Bacillati</taxon>
        <taxon>Actinomycetota</taxon>
        <taxon>Actinomycetes</taxon>
        <taxon>Streptosporangiales</taxon>
        <taxon>Streptosporangiaceae</taxon>
        <taxon>Nonomuraea</taxon>
    </lineage>
</organism>
<dbReference type="CDD" id="cd06170">
    <property type="entry name" value="LuxR_C_like"/>
    <property type="match status" value="1"/>
</dbReference>
<dbReference type="Proteomes" id="UP001597097">
    <property type="component" value="Unassembled WGS sequence"/>
</dbReference>
<dbReference type="EMBL" id="JBHUCM010000072">
    <property type="protein sequence ID" value="MFD1547121.1"/>
    <property type="molecule type" value="Genomic_DNA"/>
</dbReference>
<evidence type="ECO:0000256" key="2">
    <source>
        <dbReference type="ARBA" id="ARBA00022840"/>
    </source>
</evidence>
<sequence length="834" mass="88724">MRERELEWHEVAGLLDSVQAGKAATLLVDGEPGTGKTRLLDESAATAGERGIAVLRGAPEELGELVPCGILFETLDLRLDPGSRALEALRTGFEERATAPVLAVLDDLQWADPATLVALRTLHGLLELQPIGWLLSRSTASEQDQSASLFDLLERHGAGRVRLSSLSPSAAVALATDTLGVEPDPETLALVDAAGGNPLLIIALLTGLRDEGQVDEGQVLDGIALRVPDRFIRVVRHWIDGLSTVARNLVETAAVLGRSFDPEQAAALLGTTPAALLPAVKESMAAGILAATAHDLAFRHELVRLVVAERVPPPVRLALLGQVDLVAVVDTAIAEGRLREAEQLVRGGLAENSFAHASTHSLAELRCVLSDVMYLTGSLEEAMREAETVLAVPDLPGHIRDRALLVRLSTMTRLRSDGASVRAYAQEVVEGGCRHGAVLTAAALIALAETERDEGRLTDALALAADARQLTGANVSAVHPYDARLASAAMLTDFHRLDEARLLVEDAREDMSAHGHHAWEADISALVARSELLEGRLDGAASEAERALSLAADRATPLPAAVATAVLATVTLRRGDLRAAARHMAGLDGDSPGHALLTAQITEASDGPLAAMPLLAGLLERQRSTLAVNPTASAWLVRVALAVDDREVAKTIVATAEELEAVNPGVLALTASAAHARGLLDGDRDALTQAAARSDDMWGKASATEDLGVLLAADGRHDDAVGSLDRALAIYHEIGSVRDSARVRKRLRGMGVRHRHWSYADRPVCGWGSLTETELNVSLLVADGWSNREVAEQMFISAHTVAFHLRHVYRKLQINSRVELTRLVTIRGRDEPGD</sequence>
<evidence type="ECO:0000256" key="1">
    <source>
        <dbReference type="ARBA" id="ARBA00022741"/>
    </source>
</evidence>
<keyword evidence="2" id="KW-0067">ATP-binding</keyword>
<name>A0ABW4GXM9_9ACTN</name>
<dbReference type="PROSITE" id="PS50043">
    <property type="entry name" value="HTH_LUXR_2"/>
    <property type="match status" value="1"/>
</dbReference>
<proteinExistence type="predicted"/>
<keyword evidence="1" id="KW-0547">Nucleotide-binding</keyword>
<feature type="domain" description="HTH luxR-type" evidence="3">
    <location>
        <begin position="763"/>
        <end position="828"/>
    </location>
</feature>
<keyword evidence="5" id="KW-1185">Reference proteome</keyword>
<dbReference type="InterPro" id="IPR000792">
    <property type="entry name" value="Tscrpt_reg_LuxR_C"/>
</dbReference>
<dbReference type="PROSITE" id="PS00622">
    <property type="entry name" value="HTH_LUXR_1"/>
    <property type="match status" value="1"/>
</dbReference>
<accession>A0ABW4GXM9</accession>
<dbReference type="InterPro" id="IPR041664">
    <property type="entry name" value="AAA_16"/>
</dbReference>
<comment type="caution">
    <text evidence="4">The sequence shown here is derived from an EMBL/GenBank/DDBJ whole genome shotgun (WGS) entry which is preliminary data.</text>
</comment>
<dbReference type="RefSeq" id="WP_219532490.1">
    <property type="nucleotide sequence ID" value="NZ_JAHKRM010000014.1"/>
</dbReference>
<evidence type="ECO:0000313" key="5">
    <source>
        <dbReference type="Proteomes" id="UP001597097"/>
    </source>
</evidence>
<dbReference type="Pfam" id="PF00196">
    <property type="entry name" value="GerE"/>
    <property type="match status" value="1"/>
</dbReference>
<evidence type="ECO:0000313" key="4">
    <source>
        <dbReference type="EMBL" id="MFD1547121.1"/>
    </source>
</evidence>
<dbReference type="Pfam" id="PF13191">
    <property type="entry name" value="AAA_16"/>
    <property type="match status" value="1"/>
</dbReference>
<evidence type="ECO:0000259" key="3">
    <source>
        <dbReference type="PROSITE" id="PS50043"/>
    </source>
</evidence>
<dbReference type="PANTHER" id="PTHR16305:SF35">
    <property type="entry name" value="TRANSCRIPTIONAL ACTIVATOR DOMAIN"/>
    <property type="match status" value="1"/>
</dbReference>